<organism evidence="2 3">
    <name type="scientific">Glycomyces harbinensis</name>
    <dbReference type="NCBI Taxonomy" id="58114"/>
    <lineage>
        <taxon>Bacteria</taxon>
        <taxon>Bacillati</taxon>
        <taxon>Actinomycetota</taxon>
        <taxon>Actinomycetes</taxon>
        <taxon>Glycomycetales</taxon>
        <taxon>Glycomycetaceae</taxon>
        <taxon>Glycomyces</taxon>
    </lineage>
</organism>
<dbReference type="EMBL" id="FNAD01000006">
    <property type="protein sequence ID" value="SDD69160.1"/>
    <property type="molecule type" value="Genomic_DNA"/>
</dbReference>
<proteinExistence type="predicted"/>
<accession>A0A1G6WT98</accession>
<protein>
    <submittedName>
        <fullName evidence="2">Uncharacterized protein</fullName>
    </submittedName>
</protein>
<keyword evidence="3" id="KW-1185">Reference proteome</keyword>
<evidence type="ECO:0000313" key="2">
    <source>
        <dbReference type="EMBL" id="SDD69160.1"/>
    </source>
</evidence>
<reference evidence="3" key="1">
    <citation type="submission" date="2016-10" db="EMBL/GenBank/DDBJ databases">
        <authorList>
            <person name="Varghese N."/>
            <person name="Submissions S."/>
        </authorList>
    </citation>
    <scope>NUCLEOTIDE SEQUENCE [LARGE SCALE GENOMIC DNA]</scope>
    <source>
        <strain evidence="3">CGMCC 4.3516</strain>
    </source>
</reference>
<dbReference type="RefSeq" id="WP_091034635.1">
    <property type="nucleotide sequence ID" value="NZ_FNAD01000006.1"/>
</dbReference>
<dbReference type="AlphaFoldDB" id="A0A1G6WT98"/>
<dbReference type="STRING" id="58114.SAMN05216270_106202"/>
<feature type="chain" id="PRO_5011528804" evidence="1">
    <location>
        <begin position="26"/>
        <end position="90"/>
    </location>
</feature>
<dbReference type="Proteomes" id="UP000198949">
    <property type="component" value="Unassembled WGS sequence"/>
</dbReference>
<gene>
    <name evidence="2" type="ORF">SAMN05216270_106202</name>
</gene>
<evidence type="ECO:0000313" key="3">
    <source>
        <dbReference type="Proteomes" id="UP000198949"/>
    </source>
</evidence>
<evidence type="ECO:0000256" key="1">
    <source>
        <dbReference type="SAM" id="SignalP"/>
    </source>
</evidence>
<keyword evidence="1" id="KW-0732">Signal</keyword>
<sequence>MGRKTIATALMALGILAGLTGTASAAEQASAGTHDTVSPMAVWYTHSYHEASYECDQTGYELVSAGLVQAYTCKQDGPYPQKPWRLRVLD</sequence>
<name>A0A1G6WT98_9ACTN</name>
<feature type="signal peptide" evidence="1">
    <location>
        <begin position="1"/>
        <end position="25"/>
    </location>
</feature>